<proteinExistence type="predicted"/>
<dbReference type="KEGG" id="ppsr:I6J18_01560"/>
<dbReference type="Proteomes" id="UP000595254">
    <property type="component" value="Chromosome"/>
</dbReference>
<keyword evidence="2" id="KW-1185">Reference proteome</keyword>
<dbReference type="EMBL" id="CP068053">
    <property type="protein sequence ID" value="QQT00649.1"/>
    <property type="molecule type" value="Genomic_DNA"/>
</dbReference>
<evidence type="ECO:0000313" key="2">
    <source>
        <dbReference type="Proteomes" id="UP000595254"/>
    </source>
</evidence>
<dbReference type="AlphaFoldDB" id="A0A974NML0"/>
<sequence>MDDFKRMLNELQQSAMEQMKNSNIQIDKDKLNSFKDIISELVSIRNEFASKLSQLQNSNEKEIVTFEYSKGGETLHRGYYCPSLVFDLIVGNIKRGKLLKRKPDFGKYSYEYGFDADNRLIRVKGVNEFTTPVSRFDEEFLIYSDDIVLGVEFDNMGHFDVVYRCTYDNGKIVKYERSVCGTQEYAGLYYEEYFYENNMLSVVSIFDVTPRIEIYEEQKYKVELDADSKIVKLIGGFITSGVAEKDVLDFKK</sequence>
<evidence type="ECO:0000313" key="1">
    <source>
        <dbReference type="EMBL" id="QQT00649.1"/>
    </source>
</evidence>
<protein>
    <submittedName>
        <fullName evidence="1">Uncharacterized protein</fullName>
    </submittedName>
</protein>
<dbReference type="RefSeq" id="WP_040373713.1">
    <property type="nucleotide sequence ID" value="NZ_CP068053.1"/>
</dbReference>
<gene>
    <name evidence="1" type="ORF">I6J18_01560</name>
</gene>
<reference evidence="1 2" key="1">
    <citation type="submission" date="2021-01" db="EMBL/GenBank/DDBJ databases">
        <title>FDA dAtabase for Regulatory Grade micrObial Sequences (FDA-ARGOS): Supporting development and validation of Infectious Disease Dx tests.</title>
        <authorList>
            <person name="Nelson B."/>
            <person name="Plummer A."/>
            <person name="Tallon L."/>
            <person name="Sadzewicz L."/>
            <person name="Zhao X."/>
            <person name="Boylan J."/>
            <person name="Ott S."/>
            <person name="Bowen H."/>
            <person name="Vavikolanu K."/>
            <person name="Mehta A."/>
            <person name="Aluvathingal J."/>
            <person name="Nadendla S."/>
            <person name="Myers T."/>
            <person name="Yan Y."/>
            <person name="Sichtig H."/>
        </authorList>
    </citation>
    <scope>NUCLEOTIDE SEQUENCE [LARGE SCALE GENOMIC DNA]</scope>
    <source>
        <strain evidence="1 2">FDAARGOS_1161</strain>
    </source>
</reference>
<accession>A0A974NML0</accession>
<name>A0A974NML0_PERPY</name>
<organism evidence="1 2">
    <name type="scientific">Peribacillus psychrosaccharolyticus</name>
    <name type="common">Bacillus psychrosaccharolyticus</name>
    <dbReference type="NCBI Taxonomy" id="1407"/>
    <lineage>
        <taxon>Bacteria</taxon>
        <taxon>Bacillati</taxon>
        <taxon>Bacillota</taxon>
        <taxon>Bacilli</taxon>
        <taxon>Bacillales</taxon>
        <taxon>Bacillaceae</taxon>
        <taxon>Peribacillus</taxon>
    </lineage>
</organism>